<feature type="compositionally biased region" description="Low complexity" evidence="19">
    <location>
        <begin position="21"/>
        <end position="31"/>
    </location>
</feature>
<protein>
    <recommendedName>
        <fullName evidence="17 18">Multifunctional fusion protein</fullName>
    </recommendedName>
    <domain>
        <recommendedName>
            <fullName evidence="17">Acetyl-coenzyme A carboxylase carboxyl transferase subunit alpha</fullName>
            <shortName evidence="17">ACCase subunit alpha</shortName>
            <shortName evidence="17">Acetyl-CoA carboxylase carboxyltransferase subunit alpha</shortName>
            <ecNumber evidence="17">2.1.3.15</ecNumber>
        </recommendedName>
    </domain>
    <domain>
        <recommendedName>
            <fullName evidence="18">Acetyl-coenzyme A carboxylase carboxyl transferase subunit beta</fullName>
            <shortName evidence="18">ACCase subunit beta</shortName>
            <shortName evidence="18">Acetyl-CoA carboxylase carboxyltransferase subunit beta</shortName>
        </recommendedName>
    </domain>
</protein>
<comment type="subcellular location">
    <subcellularLocation>
        <location evidence="1 17">Cytoplasm</location>
    </subcellularLocation>
</comment>
<evidence type="ECO:0000256" key="15">
    <source>
        <dbReference type="ARBA" id="ARBA00025280"/>
    </source>
</evidence>
<comment type="subunit">
    <text evidence="5">Acetyl-CoA carboxylase is a heterotetramer composed of biotin carboxyl carrier protein (AccB), biotin carboxylase (AccC) and two subunits of ACCase subunit beta/alpha.</text>
</comment>
<evidence type="ECO:0000256" key="18">
    <source>
        <dbReference type="HAMAP-Rule" id="MF_01395"/>
    </source>
</evidence>
<feature type="domain" description="CoA carboxyltransferase N-terminal" evidence="20">
    <location>
        <begin position="56"/>
        <end position="325"/>
    </location>
</feature>
<keyword evidence="18" id="KW-0479">Metal-binding</keyword>
<evidence type="ECO:0000256" key="16">
    <source>
        <dbReference type="ARBA" id="ARBA00049152"/>
    </source>
</evidence>
<evidence type="ECO:0000256" key="12">
    <source>
        <dbReference type="ARBA" id="ARBA00022840"/>
    </source>
</evidence>
<feature type="binding site" evidence="18">
    <location>
        <position position="60"/>
    </location>
    <ligand>
        <name>Zn(2+)</name>
        <dbReference type="ChEBI" id="CHEBI:29105"/>
    </ligand>
</feature>
<feature type="domain" description="CoA carboxyltransferase C-terminal" evidence="21">
    <location>
        <begin position="325"/>
        <end position="574"/>
    </location>
</feature>
<dbReference type="InterPro" id="IPR000438">
    <property type="entry name" value="Acetyl_CoA_COase_Trfase_b_su"/>
</dbReference>
<comment type="similarity">
    <text evidence="18">Belongs to the AccD/PCCB family.</text>
</comment>
<comment type="subunit">
    <text evidence="17">Acetyl-CoA carboxylase is a heterohexamer composed of biotin carboxyl carrier protein (AccB), biotin carboxylase (AccC) and two subunits each of ACCase subunit alpha (AccA) and ACCase subunit beta (AccD).</text>
</comment>
<comment type="similarity">
    <text evidence="17">Belongs to the AccA family.</text>
</comment>
<evidence type="ECO:0000256" key="4">
    <source>
        <dbReference type="ARBA" id="ARBA00010284"/>
    </source>
</evidence>
<evidence type="ECO:0000256" key="14">
    <source>
        <dbReference type="ARBA" id="ARBA00023160"/>
    </source>
</evidence>
<dbReference type="Proteomes" id="UP000791080">
    <property type="component" value="Unassembled WGS sequence"/>
</dbReference>
<comment type="pathway">
    <text evidence="2 17">Lipid metabolism; malonyl-CoA biosynthesis; malonyl-CoA from acetyl-CoA: step 1/1.</text>
</comment>
<dbReference type="InterPro" id="IPR034733">
    <property type="entry name" value="AcCoA_carboxyl_beta"/>
</dbReference>
<dbReference type="PANTHER" id="PTHR42853">
    <property type="entry name" value="ACETYL-COENZYME A CARBOXYLASE CARBOXYL TRANSFERASE SUBUNIT ALPHA"/>
    <property type="match status" value="1"/>
</dbReference>
<accession>A0ABT1JFG1</accession>
<dbReference type="EC" id="2.1.3.15" evidence="17"/>
<dbReference type="InterPro" id="IPR001095">
    <property type="entry name" value="Acetyl_CoA_COase_a_su"/>
</dbReference>
<evidence type="ECO:0000256" key="7">
    <source>
        <dbReference type="ARBA" id="ARBA00022516"/>
    </source>
</evidence>
<feature type="binding site" evidence="18">
    <location>
        <position position="63"/>
    </location>
    <ligand>
        <name>Zn(2+)</name>
        <dbReference type="ChEBI" id="CHEBI:29105"/>
    </ligand>
</feature>
<evidence type="ECO:0000256" key="11">
    <source>
        <dbReference type="ARBA" id="ARBA00022832"/>
    </source>
</evidence>
<evidence type="ECO:0000256" key="9">
    <source>
        <dbReference type="ARBA" id="ARBA00022741"/>
    </source>
</evidence>
<evidence type="ECO:0000256" key="10">
    <source>
        <dbReference type="ARBA" id="ARBA00022771"/>
    </source>
</evidence>
<evidence type="ECO:0000256" key="6">
    <source>
        <dbReference type="ARBA" id="ARBA00022490"/>
    </source>
</evidence>
<evidence type="ECO:0000256" key="19">
    <source>
        <dbReference type="SAM" id="MobiDB-lite"/>
    </source>
</evidence>
<feature type="binding site" evidence="18">
    <location>
        <position position="79"/>
    </location>
    <ligand>
        <name>Zn(2+)</name>
        <dbReference type="ChEBI" id="CHEBI:29105"/>
    </ligand>
</feature>
<keyword evidence="14 17" id="KW-0275">Fatty acid biosynthesis</keyword>
<keyword evidence="23" id="KW-1185">Reference proteome</keyword>
<comment type="caution">
    <text evidence="22">The sequence shown here is derived from an EMBL/GenBank/DDBJ whole genome shotgun (WGS) entry which is preliminary data.</text>
</comment>
<dbReference type="NCBIfam" id="TIGR00513">
    <property type="entry name" value="accA"/>
    <property type="match status" value="1"/>
</dbReference>
<dbReference type="PROSITE" id="PS50980">
    <property type="entry name" value="COA_CT_NTER"/>
    <property type="match status" value="1"/>
</dbReference>
<dbReference type="Pfam" id="PF03255">
    <property type="entry name" value="ACCA"/>
    <property type="match status" value="1"/>
</dbReference>
<evidence type="ECO:0000256" key="13">
    <source>
        <dbReference type="ARBA" id="ARBA00023098"/>
    </source>
</evidence>
<comment type="cofactor">
    <cofactor evidence="18">
        <name>Zn(2+)</name>
        <dbReference type="ChEBI" id="CHEBI:29105"/>
    </cofactor>
    <text evidence="18">Binds 1 zinc ion per subunit.</text>
</comment>
<dbReference type="SUPFAM" id="SSF52096">
    <property type="entry name" value="ClpP/crotonase"/>
    <property type="match status" value="2"/>
</dbReference>
<comment type="function">
    <text evidence="15 18">Component of the acetyl coenzyme A carboxylase (ACC) complex. Biotin carboxylase (BC) catalyzes the carboxylation of biotin on its carrier protein (BCCP) and then the CO(2) group is transferred by the transcarboxylase to acetyl-CoA to form malonyl-CoA.</text>
</comment>
<gene>
    <name evidence="18" type="primary">accD</name>
    <name evidence="17" type="synonym">accA</name>
    <name evidence="22" type="ORF">G443_001500</name>
</gene>
<keyword evidence="12 17" id="KW-0067">ATP-binding</keyword>
<keyword evidence="18" id="KW-0862">Zinc</keyword>
<dbReference type="Pfam" id="PF01039">
    <property type="entry name" value="Carboxyl_trans"/>
    <property type="match status" value="1"/>
</dbReference>
<evidence type="ECO:0000256" key="1">
    <source>
        <dbReference type="ARBA" id="ARBA00004496"/>
    </source>
</evidence>
<evidence type="ECO:0000313" key="22">
    <source>
        <dbReference type="EMBL" id="MCP2331230.1"/>
    </source>
</evidence>
<dbReference type="InterPro" id="IPR011762">
    <property type="entry name" value="COA_CT_N"/>
</dbReference>
<feature type="region of interest" description="Disordered" evidence="19">
    <location>
        <begin position="1"/>
        <end position="31"/>
    </location>
</feature>
<keyword evidence="10 18" id="KW-0863">Zinc-finger</keyword>
<proteinExistence type="inferred from homology"/>
<keyword evidence="13 17" id="KW-0443">Lipid metabolism</keyword>
<dbReference type="EMBL" id="AUBJ02000001">
    <property type="protein sequence ID" value="MCP2331230.1"/>
    <property type="molecule type" value="Genomic_DNA"/>
</dbReference>
<keyword evidence="11 17" id="KW-0276">Fatty acid metabolism</keyword>
<dbReference type="Gene3D" id="3.90.226.10">
    <property type="entry name" value="2-enoyl-CoA Hydratase, Chain A, domain 1"/>
    <property type="match status" value="2"/>
</dbReference>
<dbReference type="HAMAP" id="MF_01395">
    <property type="entry name" value="AcetylCoA_CT_beta"/>
    <property type="match status" value="1"/>
</dbReference>
<evidence type="ECO:0000256" key="8">
    <source>
        <dbReference type="ARBA" id="ARBA00022679"/>
    </source>
</evidence>
<dbReference type="PROSITE" id="PS50989">
    <property type="entry name" value="COA_CT_CTER"/>
    <property type="match status" value="1"/>
</dbReference>
<dbReference type="PANTHER" id="PTHR42853:SF3">
    <property type="entry name" value="ACETYL-COENZYME A CARBOXYLASE CARBOXYL TRANSFERASE SUBUNIT ALPHA, CHLOROPLASTIC"/>
    <property type="match status" value="1"/>
</dbReference>
<evidence type="ECO:0000256" key="2">
    <source>
        <dbReference type="ARBA" id="ARBA00004956"/>
    </source>
</evidence>
<evidence type="ECO:0000256" key="5">
    <source>
        <dbReference type="ARBA" id="ARBA00011664"/>
    </source>
</evidence>
<comment type="function">
    <text evidence="17">Component of the acetyl coenzyme A carboxylase (ACC) complex. First, biotin carboxylase catalyzes the carboxylation of biotin on its carrier protein (BCCP) and then the CO(2) group is transferred by the carboxyltransferase to acetyl-CoA to form malonyl-CoA.</text>
</comment>
<feature type="binding site" evidence="18">
    <location>
        <position position="82"/>
    </location>
    <ligand>
        <name>Zn(2+)</name>
        <dbReference type="ChEBI" id="CHEBI:29105"/>
    </ligand>
</feature>
<comment type="similarity">
    <text evidence="4">In the N-terminal section; belongs to the AccD/PCCB family.</text>
</comment>
<keyword evidence="8 17" id="KW-0808">Transferase</keyword>
<reference evidence="22 23" key="1">
    <citation type="submission" date="2013-07" db="EMBL/GenBank/DDBJ databases">
        <authorList>
            <consortium name="DOE Joint Genome Institute"/>
            <person name="Reeve W."/>
            <person name="Huntemann M."/>
            <person name="Han J."/>
            <person name="Chen A."/>
            <person name="Kyrpides N."/>
            <person name="Mavromatis K."/>
            <person name="Markowitz V."/>
            <person name="Palaniappan K."/>
            <person name="Ivanova N."/>
            <person name="Schaumberg A."/>
            <person name="Pati A."/>
            <person name="Liolios K."/>
            <person name="Nordberg H.P."/>
            <person name="Cantor M.N."/>
            <person name="Hua S.X."/>
            <person name="Woyke T."/>
        </authorList>
    </citation>
    <scope>NUCLEOTIDE SEQUENCE [LARGE SCALE GENOMIC DNA]</scope>
    <source>
        <strain evidence="22 23">DSM 43889</strain>
    </source>
</reference>
<keyword evidence="9 17" id="KW-0547">Nucleotide-binding</keyword>
<name>A0ABT1JFG1_ACTCY</name>
<keyword evidence="6 17" id="KW-0963">Cytoplasm</keyword>
<reference evidence="22 23" key="2">
    <citation type="submission" date="2022-06" db="EMBL/GenBank/DDBJ databases">
        <title>Genomic Encyclopedia of Type Strains, Phase I: the one thousand microbial genomes (KMG-I) project.</title>
        <authorList>
            <person name="Kyrpides N."/>
        </authorList>
    </citation>
    <scope>NUCLEOTIDE SEQUENCE [LARGE SCALE GENOMIC DNA]</scope>
    <source>
        <strain evidence="22 23">DSM 43889</strain>
    </source>
</reference>
<keyword evidence="7 17" id="KW-0444">Lipid biosynthesis</keyword>
<evidence type="ECO:0000259" key="21">
    <source>
        <dbReference type="PROSITE" id="PS50989"/>
    </source>
</evidence>
<dbReference type="InterPro" id="IPR011763">
    <property type="entry name" value="COA_CT_C"/>
</dbReference>
<sequence>MGRRHPADTSGRPTDHHPVFAAARPAGGPSGGISRIVRLTTDPPTASPGTAGTDGAWLACPGCRSLVYRRRYLRLLDVCPDCGRHGRLPAAARAERLLDAGSPAELAVPEVPLDPLGFVDQLPYPDRLREAADRTGSRDAVRCYRGTLHGQPVVLAAMDFRFLGGSLGTAAGEAVTTAAETALSEGVPLLLATASGGARMQEGALALMQMARTSGAMADLDAAGLLTATLVTDPTYGGVAASFAMLSDIVVAEPGARMGFAGPRVIAQTVRESLPPGFQTAEFLLRHGLIDEVRPRAELRGFLGTAVAVASGRAPADWGAATSDPVVRDPDALTPRPAATRVDLARHRDRPTTLDHLGRWLDGFVELHGDRLGADCPAVVGGIGILDGLPLLVLGHQKGHGTRELVDRNFGMATPGGYRKALRLMRLAAKLRLPVLTVVDTPGAHPGVDAEEQGQSYVIAECLRTLGELPVPVVSVITGEGGSGGALALAVADEVLLCENGIYSVISPEGCAAILWKSPNAVEVAARALRLGAADLLRLGVVDGVVPEPDGGAHRDPRRASAILRDAVISALSRHRATDPHDLVRARKRRFRQLGAVDTGTDRREPAR</sequence>
<feature type="zinc finger region" description="C4-type" evidence="18">
    <location>
        <begin position="60"/>
        <end position="82"/>
    </location>
</feature>
<dbReference type="InterPro" id="IPR029045">
    <property type="entry name" value="ClpP/crotonase-like_dom_sf"/>
</dbReference>
<comment type="similarity">
    <text evidence="3">In the C-terminal section; belongs to the AccA family.</text>
</comment>
<evidence type="ECO:0000256" key="3">
    <source>
        <dbReference type="ARBA" id="ARBA00006276"/>
    </source>
</evidence>
<evidence type="ECO:0000313" key="23">
    <source>
        <dbReference type="Proteomes" id="UP000791080"/>
    </source>
</evidence>
<dbReference type="NCBIfam" id="NF041504">
    <property type="entry name" value="AccA_sub"/>
    <property type="match status" value="1"/>
</dbReference>
<dbReference type="PRINTS" id="PR01069">
    <property type="entry name" value="ACCCTRFRASEA"/>
</dbReference>
<dbReference type="GO" id="GO:0016740">
    <property type="term" value="F:transferase activity"/>
    <property type="evidence" value="ECO:0007669"/>
    <property type="project" value="UniProtKB-KW"/>
</dbReference>
<evidence type="ECO:0000256" key="17">
    <source>
        <dbReference type="HAMAP-Rule" id="MF_00823"/>
    </source>
</evidence>
<evidence type="ECO:0000259" key="20">
    <source>
        <dbReference type="PROSITE" id="PS50980"/>
    </source>
</evidence>
<organism evidence="22 23">
    <name type="scientific">Actinoalloteichus caeruleus DSM 43889</name>
    <dbReference type="NCBI Taxonomy" id="1120930"/>
    <lineage>
        <taxon>Bacteria</taxon>
        <taxon>Bacillati</taxon>
        <taxon>Actinomycetota</taxon>
        <taxon>Actinomycetes</taxon>
        <taxon>Pseudonocardiales</taxon>
        <taxon>Pseudonocardiaceae</taxon>
        <taxon>Actinoalloteichus</taxon>
        <taxon>Actinoalloteichus cyanogriseus</taxon>
    </lineage>
</organism>
<dbReference type="HAMAP" id="MF_00823">
    <property type="entry name" value="AcetylCoA_CT_alpha"/>
    <property type="match status" value="1"/>
</dbReference>
<comment type="catalytic activity">
    <reaction evidence="16 17">
        <text>N(6)-carboxybiotinyl-L-lysyl-[protein] + acetyl-CoA = N(6)-biotinyl-L-lysyl-[protein] + malonyl-CoA</text>
        <dbReference type="Rhea" id="RHEA:54728"/>
        <dbReference type="Rhea" id="RHEA-COMP:10505"/>
        <dbReference type="Rhea" id="RHEA-COMP:10506"/>
        <dbReference type="ChEBI" id="CHEBI:57288"/>
        <dbReference type="ChEBI" id="CHEBI:57384"/>
        <dbReference type="ChEBI" id="CHEBI:83144"/>
        <dbReference type="ChEBI" id="CHEBI:83145"/>
        <dbReference type="EC" id="2.1.3.15"/>
    </reaction>
</comment>